<reference evidence="1 2" key="1">
    <citation type="submission" date="2018-05" db="EMBL/GenBank/DDBJ databases">
        <title>Genomic Encyclopedia of Type Strains, Phase III (KMG-III): the genomes of soil and plant-associated and newly described type strains.</title>
        <authorList>
            <person name="Whitman W."/>
        </authorList>
    </citation>
    <scope>NUCLEOTIDE SEQUENCE [LARGE SCALE GENOMIC DNA]</scope>
    <source>
        <strain evidence="1 2">CECT 5696</strain>
    </source>
</reference>
<comment type="caution">
    <text evidence="1">The sequence shown here is derived from an EMBL/GenBank/DDBJ whole genome shotgun (WGS) entry which is preliminary data.</text>
</comment>
<keyword evidence="2" id="KW-1185">Reference proteome</keyword>
<sequence>MGIKKDDPRRVQGSSNCLLNQDGCFLNCPQNGSQFTKGQLLVLYSCNFVIPVLTNTHSSANGSHSAYLPQKPSYRCVTVAVELIEYNFIPYKVISLY</sequence>
<dbReference type="Proteomes" id="UP000246635">
    <property type="component" value="Unassembled WGS sequence"/>
</dbReference>
<organism evidence="1 2">
    <name type="scientific">Paenibacillus cellulosilyticus</name>
    <dbReference type="NCBI Taxonomy" id="375489"/>
    <lineage>
        <taxon>Bacteria</taxon>
        <taxon>Bacillati</taxon>
        <taxon>Bacillota</taxon>
        <taxon>Bacilli</taxon>
        <taxon>Bacillales</taxon>
        <taxon>Paenibacillaceae</taxon>
        <taxon>Paenibacillus</taxon>
    </lineage>
</organism>
<dbReference type="EMBL" id="QGTQ01000015">
    <property type="protein sequence ID" value="PWV99394.1"/>
    <property type="molecule type" value="Genomic_DNA"/>
</dbReference>
<dbReference type="AlphaFoldDB" id="A0A2V2YZP0"/>
<evidence type="ECO:0000313" key="2">
    <source>
        <dbReference type="Proteomes" id="UP000246635"/>
    </source>
</evidence>
<protein>
    <submittedName>
        <fullName evidence="1">Uncharacterized protein</fullName>
    </submittedName>
</protein>
<accession>A0A2V2YZP0</accession>
<evidence type="ECO:0000313" key="1">
    <source>
        <dbReference type="EMBL" id="PWV99394.1"/>
    </source>
</evidence>
<proteinExistence type="predicted"/>
<name>A0A2V2YZP0_9BACL</name>
<gene>
    <name evidence="1" type="ORF">DFQ01_115110</name>
</gene>